<name>A0A3B0SYN6_9ZZZZ</name>
<gene>
    <name evidence="2" type="ORF">MNBD_ALPHA01-1128</name>
</gene>
<organism evidence="2">
    <name type="scientific">hydrothermal vent metagenome</name>
    <dbReference type="NCBI Taxonomy" id="652676"/>
    <lineage>
        <taxon>unclassified sequences</taxon>
        <taxon>metagenomes</taxon>
        <taxon>ecological metagenomes</taxon>
    </lineage>
</organism>
<dbReference type="GO" id="GO:0005886">
    <property type="term" value="C:plasma membrane"/>
    <property type="evidence" value="ECO:0007669"/>
    <property type="project" value="TreeGrafter"/>
</dbReference>
<dbReference type="AlphaFoldDB" id="A0A3B0SYN6"/>
<dbReference type="Pfam" id="PF22688">
    <property type="entry name" value="Hda_lid"/>
    <property type="match status" value="1"/>
</dbReference>
<protein>
    <submittedName>
        <fullName evidence="2">DnaA inactivator Hda (Shorter homolog of DnaA)</fullName>
    </submittedName>
</protein>
<reference evidence="2" key="1">
    <citation type="submission" date="2018-06" db="EMBL/GenBank/DDBJ databases">
        <authorList>
            <person name="Zhirakovskaya E."/>
        </authorList>
    </citation>
    <scope>NUCLEOTIDE SEQUENCE</scope>
</reference>
<sequence>MTAVQIPFDIPVREAFEAEDYLVTASNQAAVNWIDRWPDWTNSHCTIVYGAAGCGKTHLSHVWQHKSGAGRLNMADVNETALEKFPKNIIIEAADQIEGKLPLQEKLFHLYNWQKERGGSIMLTARKHPKHWSYALADLRSRMLAAMAIEIGPPDDELLAAVIVKQFMDRQINVSMEVVNFLTRRIERSFEAARDIVRKIDSLSLARKRKITIPLVRDLLE</sequence>
<evidence type="ECO:0000259" key="1">
    <source>
        <dbReference type="Pfam" id="PF22688"/>
    </source>
</evidence>
<proteinExistence type="predicted"/>
<dbReference type="GO" id="GO:0003688">
    <property type="term" value="F:DNA replication origin binding"/>
    <property type="evidence" value="ECO:0007669"/>
    <property type="project" value="TreeGrafter"/>
</dbReference>
<dbReference type="SUPFAM" id="SSF52540">
    <property type="entry name" value="P-loop containing nucleoside triphosphate hydrolases"/>
    <property type="match status" value="1"/>
</dbReference>
<dbReference type="PANTHER" id="PTHR30050:SF5">
    <property type="entry name" value="DNAA REGULATORY INACTIVATOR HDA"/>
    <property type="match status" value="1"/>
</dbReference>
<dbReference type="InterPro" id="IPR027417">
    <property type="entry name" value="P-loop_NTPase"/>
</dbReference>
<evidence type="ECO:0000313" key="2">
    <source>
        <dbReference type="EMBL" id="VAW06197.1"/>
    </source>
</evidence>
<dbReference type="EMBL" id="UOEJ01000232">
    <property type="protein sequence ID" value="VAW06197.1"/>
    <property type="molecule type" value="Genomic_DNA"/>
</dbReference>
<dbReference type="Gene3D" id="1.10.8.60">
    <property type="match status" value="1"/>
</dbReference>
<feature type="domain" description="Hda lid" evidence="1">
    <location>
        <begin position="162"/>
        <end position="220"/>
    </location>
</feature>
<dbReference type="Gene3D" id="3.40.50.300">
    <property type="entry name" value="P-loop containing nucleotide triphosphate hydrolases"/>
    <property type="match status" value="1"/>
</dbReference>
<dbReference type="PANTHER" id="PTHR30050">
    <property type="entry name" value="CHROMOSOMAL REPLICATION INITIATOR PROTEIN DNAA"/>
    <property type="match status" value="1"/>
</dbReference>
<dbReference type="InterPro" id="IPR055199">
    <property type="entry name" value="Hda_lid"/>
</dbReference>
<dbReference type="GO" id="GO:0006270">
    <property type="term" value="P:DNA replication initiation"/>
    <property type="evidence" value="ECO:0007669"/>
    <property type="project" value="TreeGrafter"/>
</dbReference>
<accession>A0A3B0SYN6</accession>